<organism evidence="3 4">
    <name type="scientific">Phtheirospermum japonicum</name>
    <dbReference type="NCBI Taxonomy" id="374723"/>
    <lineage>
        <taxon>Eukaryota</taxon>
        <taxon>Viridiplantae</taxon>
        <taxon>Streptophyta</taxon>
        <taxon>Embryophyta</taxon>
        <taxon>Tracheophyta</taxon>
        <taxon>Spermatophyta</taxon>
        <taxon>Magnoliopsida</taxon>
        <taxon>eudicotyledons</taxon>
        <taxon>Gunneridae</taxon>
        <taxon>Pentapetalae</taxon>
        <taxon>asterids</taxon>
        <taxon>lamiids</taxon>
        <taxon>Lamiales</taxon>
        <taxon>Orobanchaceae</taxon>
        <taxon>Orobanchaceae incertae sedis</taxon>
        <taxon>Phtheirospermum</taxon>
    </lineage>
</organism>
<dbReference type="PANTHER" id="PTHR31900">
    <property type="entry name" value="F-BOX/RNI SUPERFAMILY PROTEIN-RELATED"/>
    <property type="match status" value="1"/>
</dbReference>
<dbReference type="Pfam" id="PF08387">
    <property type="entry name" value="FBD"/>
    <property type="match status" value="1"/>
</dbReference>
<gene>
    <name evidence="3" type="ORF">PHJA_002985300</name>
</gene>
<dbReference type="AlphaFoldDB" id="A0A830DCI7"/>
<feature type="chain" id="PRO_5032369814" evidence="1">
    <location>
        <begin position="21"/>
        <end position="147"/>
    </location>
</feature>
<evidence type="ECO:0000313" key="4">
    <source>
        <dbReference type="Proteomes" id="UP000653305"/>
    </source>
</evidence>
<name>A0A830DCI7_9LAMI</name>
<comment type="caution">
    <text evidence="3">The sequence shown here is derived from an EMBL/GenBank/DDBJ whole genome shotgun (WGS) entry which is preliminary data.</text>
</comment>
<sequence length="147" mass="17301">MVFFLVLKLISLQNLDLALAGSIVKFRNLTKLELAADWHFLPKFLESADHLEILIIHELESDLKCWMEPHQVPKCLLSRLRTIRIDQFECTEHEFGLIRYLLRNGKVLERMEICSEREETEWEANVDALMRISSFQRGSEACELVFH</sequence>
<dbReference type="InterPro" id="IPR050232">
    <property type="entry name" value="FBL13/AtMIF1-like"/>
</dbReference>
<dbReference type="InterPro" id="IPR006566">
    <property type="entry name" value="FBD"/>
</dbReference>
<reference evidence="3" key="1">
    <citation type="submission" date="2020-07" db="EMBL/GenBank/DDBJ databases">
        <title>Ethylene signaling mediates host invasion by parasitic plants.</title>
        <authorList>
            <person name="Yoshida S."/>
        </authorList>
    </citation>
    <scope>NUCLEOTIDE SEQUENCE</scope>
    <source>
        <strain evidence="3">Okayama</strain>
    </source>
</reference>
<dbReference type="Proteomes" id="UP000653305">
    <property type="component" value="Unassembled WGS sequence"/>
</dbReference>
<keyword evidence="4" id="KW-1185">Reference proteome</keyword>
<evidence type="ECO:0000256" key="1">
    <source>
        <dbReference type="SAM" id="SignalP"/>
    </source>
</evidence>
<feature type="signal peptide" evidence="1">
    <location>
        <begin position="1"/>
        <end position="20"/>
    </location>
</feature>
<feature type="domain" description="FBD" evidence="2">
    <location>
        <begin position="74"/>
        <end position="147"/>
    </location>
</feature>
<keyword evidence="1" id="KW-0732">Signal</keyword>
<proteinExistence type="predicted"/>
<dbReference type="OrthoDB" id="1900471at2759"/>
<dbReference type="PANTHER" id="PTHR31900:SF34">
    <property type="entry name" value="EMB|CAB62440.1-RELATED"/>
    <property type="match status" value="1"/>
</dbReference>
<dbReference type="SMART" id="SM00579">
    <property type="entry name" value="FBD"/>
    <property type="match status" value="1"/>
</dbReference>
<accession>A0A830DCI7</accession>
<evidence type="ECO:0000313" key="3">
    <source>
        <dbReference type="EMBL" id="GFQ08413.1"/>
    </source>
</evidence>
<protein>
    <submittedName>
        <fullName evidence="3">F-box/FBD/LRR-repeat protein at5g56570</fullName>
    </submittedName>
</protein>
<evidence type="ECO:0000259" key="2">
    <source>
        <dbReference type="SMART" id="SM00579"/>
    </source>
</evidence>
<dbReference type="EMBL" id="BMAC01005673">
    <property type="protein sequence ID" value="GFQ08413.1"/>
    <property type="molecule type" value="Genomic_DNA"/>
</dbReference>